<name>A0A0H1REJ3_9HYPH</name>
<protein>
    <submittedName>
        <fullName evidence="1">Uncharacterized protein</fullName>
    </submittedName>
</protein>
<accession>A0A0H1REJ3</accession>
<keyword evidence="2" id="KW-1185">Reference proteome</keyword>
<comment type="caution">
    <text evidence="1">The sequence shown here is derived from an EMBL/GenBank/DDBJ whole genome shotgun (WGS) entry which is preliminary data.</text>
</comment>
<sequence length="165" mass="17572">MSLVLALLSAGASADGASLAGSLWQCTRASDKSRFVITFYPGGGVGGGEIQEGEVSPYIFDASNMKEGEWPGRWEQKADRFTWRFPDQHMEIAGTIHARGQSRAKLIGVETASGVRAAITCGALTKLPRIGEGLVIPRDSHFTDLEDGEGELKVPAGISLQPQAQ</sequence>
<gene>
    <name evidence="1" type="ORF">AA309_22865</name>
</gene>
<dbReference type="Proteomes" id="UP000035489">
    <property type="component" value="Unassembled WGS sequence"/>
</dbReference>
<reference evidence="1 2" key="1">
    <citation type="submission" date="2015-05" db="EMBL/GenBank/DDBJ databases">
        <title>Draft genome sequence of Microvirga vignae strain BR3299, a novel nitrogen fixing bacteria isolated from Brazil semi-aired region.</title>
        <authorList>
            <person name="Zilli J.E."/>
            <person name="Passos S.R."/>
            <person name="Leite J."/>
            <person name="Baldani J.I."/>
            <person name="Xavier G.R."/>
            <person name="Rumjaneck N.G."/>
            <person name="Simoes-Araujo J.L."/>
        </authorList>
    </citation>
    <scope>NUCLEOTIDE SEQUENCE [LARGE SCALE GENOMIC DNA]</scope>
    <source>
        <strain evidence="1 2">BR3299</strain>
    </source>
</reference>
<evidence type="ECO:0000313" key="2">
    <source>
        <dbReference type="Proteomes" id="UP000035489"/>
    </source>
</evidence>
<dbReference type="EMBL" id="LCYG01000062">
    <property type="protein sequence ID" value="KLK91017.1"/>
    <property type="molecule type" value="Genomic_DNA"/>
</dbReference>
<dbReference type="PATRIC" id="fig|1225564.3.peg.5970"/>
<proteinExistence type="predicted"/>
<dbReference type="AlphaFoldDB" id="A0A0H1REJ3"/>
<evidence type="ECO:0000313" key="1">
    <source>
        <dbReference type="EMBL" id="KLK91017.1"/>
    </source>
</evidence>
<organism evidence="1 2">
    <name type="scientific">Microvirga vignae</name>
    <dbReference type="NCBI Taxonomy" id="1225564"/>
    <lineage>
        <taxon>Bacteria</taxon>
        <taxon>Pseudomonadati</taxon>
        <taxon>Pseudomonadota</taxon>
        <taxon>Alphaproteobacteria</taxon>
        <taxon>Hyphomicrobiales</taxon>
        <taxon>Methylobacteriaceae</taxon>
        <taxon>Microvirga</taxon>
    </lineage>
</organism>